<evidence type="ECO:0000256" key="3">
    <source>
        <dbReference type="ARBA" id="ARBA00022448"/>
    </source>
</evidence>
<comment type="similarity">
    <text evidence="2">Belongs to the bacterial solute-binding protein 1 family.</text>
</comment>
<evidence type="ECO:0000256" key="1">
    <source>
        <dbReference type="ARBA" id="ARBA00004418"/>
    </source>
</evidence>
<name>A0ABS1FFN4_9PROT</name>
<feature type="signal peptide" evidence="6">
    <location>
        <begin position="1"/>
        <end position="26"/>
    </location>
</feature>
<protein>
    <submittedName>
        <fullName evidence="7">ABC transporter substrate-binding protein</fullName>
    </submittedName>
</protein>
<dbReference type="RefSeq" id="WP_200198882.1">
    <property type="nucleotide sequence ID" value="NZ_JAENHM010000084.1"/>
</dbReference>
<dbReference type="InterPro" id="IPR006059">
    <property type="entry name" value="SBP"/>
</dbReference>
<dbReference type="PANTHER" id="PTHR30006:SF3">
    <property type="entry name" value="THIAMINE-BINDING PERIPLASMIC PROTEIN"/>
    <property type="match status" value="1"/>
</dbReference>
<proteinExistence type="inferred from homology"/>
<gene>
    <name evidence="7" type="ORF">JHL17_32970</name>
</gene>
<dbReference type="EMBL" id="JAENHM010000084">
    <property type="protein sequence ID" value="MBK1842220.1"/>
    <property type="molecule type" value="Genomic_DNA"/>
</dbReference>
<feature type="chain" id="PRO_5047525525" evidence="6">
    <location>
        <begin position="27"/>
        <end position="350"/>
    </location>
</feature>
<keyword evidence="3" id="KW-0813">Transport</keyword>
<keyword evidence="4 6" id="KW-0732">Signal</keyword>
<organism evidence="7 8">
    <name type="scientific">Azospirillum endophyticum</name>
    <dbReference type="NCBI Taxonomy" id="2800326"/>
    <lineage>
        <taxon>Bacteria</taxon>
        <taxon>Pseudomonadati</taxon>
        <taxon>Pseudomonadota</taxon>
        <taxon>Alphaproteobacteria</taxon>
        <taxon>Rhodospirillales</taxon>
        <taxon>Azospirillaceae</taxon>
        <taxon>Azospirillum</taxon>
    </lineage>
</organism>
<reference evidence="8" key="1">
    <citation type="submission" date="2021-01" db="EMBL/GenBank/DDBJ databases">
        <title>Genome public.</title>
        <authorList>
            <person name="Liu C."/>
            <person name="Sun Q."/>
        </authorList>
    </citation>
    <scope>NUCLEOTIDE SEQUENCE [LARGE SCALE GENOMIC DNA]</scope>
    <source>
        <strain evidence="8">YIM B02556</strain>
    </source>
</reference>
<keyword evidence="8" id="KW-1185">Reference proteome</keyword>
<comment type="caution">
    <text evidence="7">The sequence shown here is derived from an EMBL/GenBank/DDBJ whole genome shotgun (WGS) entry which is preliminary data.</text>
</comment>
<dbReference type="PANTHER" id="PTHR30006">
    <property type="entry name" value="THIAMINE-BINDING PERIPLASMIC PROTEIN-RELATED"/>
    <property type="match status" value="1"/>
</dbReference>
<evidence type="ECO:0000256" key="2">
    <source>
        <dbReference type="ARBA" id="ARBA00008520"/>
    </source>
</evidence>
<dbReference type="SUPFAM" id="SSF53850">
    <property type="entry name" value="Periplasmic binding protein-like II"/>
    <property type="match status" value="1"/>
</dbReference>
<evidence type="ECO:0000313" key="8">
    <source>
        <dbReference type="Proteomes" id="UP000652760"/>
    </source>
</evidence>
<evidence type="ECO:0000313" key="7">
    <source>
        <dbReference type="EMBL" id="MBK1842220.1"/>
    </source>
</evidence>
<dbReference type="Gene3D" id="3.40.190.10">
    <property type="entry name" value="Periplasmic binding protein-like II"/>
    <property type="match status" value="2"/>
</dbReference>
<dbReference type="CDD" id="cd13589">
    <property type="entry name" value="PBP2_polyamine_RpCGA009"/>
    <property type="match status" value="1"/>
</dbReference>
<dbReference type="Proteomes" id="UP000652760">
    <property type="component" value="Unassembled WGS sequence"/>
</dbReference>
<evidence type="ECO:0000256" key="5">
    <source>
        <dbReference type="ARBA" id="ARBA00022764"/>
    </source>
</evidence>
<evidence type="ECO:0000256" key="6">
    <source>
        <dbReference type="SAM" id="SignalP"/>
    </source>
</evidence>
<sequence length="350" mass="38628">MLSLRTLTLLSASLAVALGSAAPSRAQDKELVVVATGGAFEQALRKNFYEPFTEKTGVRIRPVAASNAETWTKVKAMREANAIGWDIVTAWPEDLVAQADSLAKLDCSRLTNLSQAVDGACTERGLLRTMGGVSIVYDAKQFPQGGPQTWADFWDVKRFPGPRAMPNAGAPWWPLMAALMADGVPRDKLFPLDLDRAFKKLDELRPSIAVWWRTGDQSMQLLRSGEVVMAMMWSGSGFVLKDQGLPISVVWNDAVPNIGYWAMLKGGANQDKAYAFLDYYLTRPEAHLTFANAFKYDTSNRNMLALLSPEDRAARGSAPENMAKMAVIDPAWIAANRAAVIERWNRWLSK</sequence>
<keyword evidence="5" id="KW-0574">Periplasm</keyword>
<dbReference type="Pfam" id="PF13416">
    <property type="entry name" value="SBP_bac_8"/>
    <property type="match status" value="1"/>
</dbReference>
<accession>A0ABS1FFN4</accession>
<evidence type="ECO:0000256" key="4">
    <source>
        <dbReference type="ARBA" id="ARBA00022729"/>
    </source>
</evidence>
<comment type="subcellular location">
    <subcellularLocation>
        <location evidence="1">Periplasm</location>
    </subcellularLocation>
</comment>